<dbReference type="InterPro" id="IPR049625">
    <property type="entry name" value="Glyco_transf_61_cat"/>
</dbReference>
<sequence length="567" mass="62768">MAAPLAAQGSRPPVTRMRTVEEVLSNQLKQIADPVVVIIAHRPLQRLRETVLAGRPQATVHDVGAGLSDAQLHVALAAIGPCDLIIDDSTVPDRLPRVRRYIYCVRPGGVVLVRKLGRGNGAEALRKQLGAVLADVAGQYGTEQGPGDPQWGRTDRARFGQAVRELKLGRDYLVLVAGVAAQAKIREEQIDDLLDQRPDLGRVLARRPGAPVPQPPSLRMSDYDHLLSVRSLEQAPALALREYQGVLTIPGQIATIGSIILPDSYRHWPVGRLRNPFMREIARDFADATAVPEFADDPGPESVRTLPGSYFYLDDEVRGHFGHMTTEVLARLWAWDEAKAADPSLKAILHANRRRQLSDWEVRLLGAAGIDRDDIVFAREPVRVERLVAATPMLSNPYYVHPGIGEIWRRVGDDLAAQSELGASPDRIFIARRIKKRSCRNATDVEQLFESLGFTLVYPEDHPLPDQIRMFRQADAIAGFAGSGMFHLMFTPEPKQVILVTSESYTGRNEWLIAGVFGHAINVAWCRSEAEWRGDHFASGGYQSAFSFDFDREGVFVRDTAAAMERG</sequence>
<reference evidence="2" key="1">
    <citation type="journal article" date="2014" name="Int. J. Syst. Evol. Microbiol.">
        <title>Complete genome sequence of Corynebacterium casei LMG S-19264T (=DSM 44701T), isolated from a smear-ripened cheese.</title>
        <authorList>
            <consortium name="US DOE Joint Genome Institute (JGI-PGF)"/>
            <person name="Walter F."/>
            <person name="Albersmeier A."/>
            <person name="Kalinowski J."/>
            <person name="Ruckert C."/>
        </authorList>
    </citation>
    <scope>NUCLEOTIDE SEQUENCE</scope>
    <source>
        <strain evidence="2">CGMCC 4.7306</strain>
    </source>
</reference>
<protein>
    <recommendedName>
        <fullName evidence="1">Glycosyltransferase 61 catalytic domain-containing protein</fullName>
    </recommendedName>
</protein>
<dbReference type="GO" id="GO:0016757">
    <property type="term" value="F:glycosyltransferase activity"/>
    <property type="evidence" value="ECO:0007669"/>
    <property type="project" value="InterPro"/>
</dbReference>
<reference evidence="2" key="2">
    <citation type="submission" date="2020-09" db="EMBL/GenBank/DDBJ databases">
        <authorList>
            <person name="Sun Q."/>
            <person name="Zhou Y."/>
        </authorList>
    </citation>
    <scope>NUCLEOTIDE SEQUENCE</scope>
    <source>
        <strain evidence="2">CGMCC 4.7306</strain>
    </source>
</reference>
<keyword evidence="3" id="KW-1185">Reference proteome</keyword>
<evidence type="ECO:0000313" key="2">
    <source>
        <dbReference type="EMBL" id="GGL54026.1"/>
    </source>
</evidence>
<accession>A0A917S4F3</accession>
<dbReference type="AlphaFoldDB" id="A0A917S4F3"/>
<organism evidence="2 3">
    <name type="scientific">Microlunatus endophyticus</name>
    <dbReference type="NCBI Taxonomy" id="1716077"/>
    <lineage>
        <taxon>Bacteria</taxon>
        <taxon>Bacillati</taxon>
        <taxon>Actinomycetota</taxon>
        <taxon>Actinomycetes</taxon>
        <taxon>Propionibacteriales</taxon>
        <taxon>Propionibacteriaceae</taxon>
        <taxon>Microlunatus</taxon>
    </lineage>
</organism>
<evidence type="ECO:0000259" key="1">
    <source>
        <dbReference type="Pfam" id="PF04577"/>
    </source>
</evidence>
<name>A0A917S4F3_9ACTN</name>
<proteinExistence type="predicted"/>
<feature type="domain" description="Glycosyltransferase 61 catalytic" evidence="1">
    <location>
        <begin position="321"/>
        <end position="498"/>
    </location>
</feature>
<dbReference type="EMBL" id="BMMZ01000002">
    <property type="protein sequence ID" value="GGL54026.1"/>
    <property type="molecule type" value="Genomic_DNA"/>
</dbReference>
<dbReference type="Proteomes" id="UP000613840">
    <property type="component" value="Unassembled WGS sequence"/>
</dbReference>
<gene>
    <name evidence="2" type="ORF">GCM10011575_10550</name>
</gene>
<evidence type="ECO:0000313" key="3">
    <source>
        <dbReference type="Proteomes" id="UP000613840"/>
    </source>
</evidence>
<comment type="caution">
    <text evidence="2">The sequence shown here is derived from an EMBL/GenBank/DDBJ whole genome shotgun (WGS) entry which is preliminary data.</text>
</comment>
<dbReference type="Pfam" id="PF04577">
    <property type="entry name" value="Glyco_transf_61"/>
    <property type="match status" value="1"/>
</dbReference>